<dbReference type="AlphaFoldDB" id="A0A7K0CM94"/>
<dbReference type="RefSeq" id="WP_153455433.1">
    <property type="nucleotide sequence ID" value="NZ_WEGJ01000022.1"/>
</dbReference>
<evidence type="ECO:0000256" key="1">
    <source>
        <dbReference type="SAM" id="MobiDB-lite"/>
    </source>
</evidence>
<protein>
    <submittedName>
        <fullName evidence="2">Uncharacterized protein</fullName>
    </submittedName>
</protein>
<feature type="region of interest" description="Disordered" evidence="1">
    <location>
        <begin position="434"/>
        <end position="462"/>
    </location>
</feature>
<accession>A0A7K0CM94</accession>
<dbReference type="Proteomes" id="UP000466345">
    <property type="component" value="Unassembled WGS sequence"/>
</dbReference>
<dbReference type="OrthoDB" id="5182296at2"/>
<reference evidence="2 3" key="1">
    <citation type="submission" date="2019-10" db="EMBL/GenBank/DDBJ databases">
        <title>Streptomyces smaragdinus sp. nov. and Streptomyces fabii sp. nov., isolated from the gut of fungus growing-termite Macrotermes natalensis.</title>
        <authorList>
            <person name="Schwitalla J."/>
            <person name="Benndorf R."/>
            <person name="Martin K."/>
            <person name="De Beer W."/>
            <person name="Kaster A.-K."/>
            <person name="Vollmers J."/>
            <person name="Poulsen M."/>
            <person name="Beemelmanns C."/>
        </authorList>
    </citation>
    <scope>NUCLEOTIDE SEQUENCE [LARGE SCALE GENOMIC DNA]</scope>
    <source>
        <strain evidence="2 3">RB5</strain>
    </source>
</reference>
<keyword evidence="3" id="KW-1185">Reference proteome</keyword>
<evidence type="ECO:0000313" key="2">
    <source>
        <dbReference type="EMBL" id="MQY14608.1"/>
    </source>
</evidence>
<feature type="compositionally biased region" description="Low complexity" evidence="1">
    <location>
        <begin position="446"/>
        <end position="462"/>
    </location>
</feature>
<evidence type="ECO:0000313" key="3">
    <source>
        <dbReference type="Proteomes" id="UP000466345"/>
    </source>
</evidence>
<comment type="caution">
    <text evidence="2">The sequence shown here is derived from an EMBL/GenBank/DDBJ whole genome shotgun (WGS) entry which is preliminary data.</text>
</comment>
<name>A0A7K0CM94_9ACTN</name>
<dbReference type="EMBL" id="WEGJ01000022">
    <property type="protein sequence ID" value="MQY14608.1"/>
    <property type="molecule type" value="Genomic_DNA"/>
</dbReference>
<proteinExistence type="predicted"/>
<gene>
    <name evidence="2" type="ORF">SRB5_47760</name>
</gene>
<sequence>MTTPEIARLNPFDGLFLRAVHLQQIQLYTQALTRALGLAGDPGVVSGYGLRTTSTAPGEPPTKLAVQPGLAVDADGRILLSSSTLEVDLPGPGQTLVWRVELFERDEPFGPENSYGDVCVDPCEAPAGTTAFIGEAVGVRLAPLPLPAGLDPTSAAFRNRVASWYFEQERSAGNPVIAASDRDSAADRGRPITTADWAVPTGPATGPLGIGLLLRDGDGFVPDVWAARRDRVQSPPESGWMNRLAMRPWQVFVAQLLQFQDQLNAVWPGAGATPAPGAPMAPSVRADVSDQLTQALRLMRARKSREPAGLLRNALAVLQGRVADVPMLGLADLGFEDLPPAGYLPAQGDYARERLRALFPPETEMVFNTYRADVVVGLVAREQHGDRIPLTRAGGGLWPPRIEIMVPVPDPYAQEESPRSSRAWVAFRRAGYIPSYDGDSDGTESPAPGATDTGDDPPGNGD</sequence>
<organism evidence="2 3">
    <name type="scientific">Streptomyces smaragdinus</name>
    <dbReference type="NCBI Taxonomy" id="2585196"/>
    <lineage>
        <taxon>Bacteria</taxon>
        <taxon>Bacillati</taxon>
        <taxon>Actinomycetota</taxon>
        <taxon>Actinomycetes</taxon>
        <taxon>Kitasatosporales</taxon>
        <taxon>Streptomycetaceae</taxon>
        <taxon>Streptomyces</taxon>
    </lineage>
</organism>